<organism evidence="2 3">
    <name type="scientific">Polyporus arcularius HHB13444</name>
    <dbReference type="NCBI Taxonomy" id="1314778"/>
    <lineage>
        <taxon>Eukaryota</taxon>
        <taxon>Fungi</taxon>
        <taxon>Dikarya</taxon>
        <taxon>Basidiomycota</taxon>
        <taxon>Agaricomycotina</taxon>
        <taxon>Agaricomycetes</taxon>
        <taxon>Polyporales</taxon>
        <taxon>Polyporaceae</taxon>
        <taxon>Polyporus</taxon>
    </lineage>
</organism>
<dbReference type="STRING" id="1314778.A0A5C3NYJ2"/>
<gene>
    <name evidence="2" type="ORF">K466DRAFT_666674</name>
</gene>
<dbReference type="EMBL" id="ML211515">
    <property type="protein sequence ID" value="TFK82162.1"/>
    <property type="molecule type" value="Genomic_DNA"/>
</dbReference>
<dbReference type="Proteomes" id="UP000308197">
    <property type="component" value="Unassembled WGS sequence"/>
</dbReference>
<dbReference type="AlphaFoldDB" id="A0A5C3NYJ2"/>
<keyword evidence="3" id="KW-1185">Reference proteome</keyword>
<dbReference type="InterPro" id="IPR018247">
    <property type="entry name" value="EF_Hand_1_Ca_BS"/>
</dbReference>
<evidence type="ECO:0000256" key="1">
    <source>
        <dbReference type="SAM" id="MobiDB-lite"/>
    </source>
</evidence>
<proteinExistence type="predicted"/>
<name>A0A5C3NYJ2_9APHY</name>
<reference evidence="2 3" key="1">
    <citation type="journal article" date="2019" name="Nat. Ecol. Evol.">
        <title>Megaphylogeny resolves global patterns of mushroom evolution.</title>
        <authorList>
            <person name="Varga T."/>
            <person name="Krizsan K."/>
            <person name="Foldi C."/>
            <person name="Dima B."/>
            <person name="Sanchez-Garcia M."/>
            <person name="Sanchez-Ramirez S."/>
            <person name="Szollosi G.J."/>
            <person name="Szarkandi J.G."/>
            <person name="Papp V."/>
            <person name="Albert L."/>
            <person name="Andreopoulos W."/>
            <person name="Angelini C."/>
            <person name="Antonin V."/>
            <person name="Barry K.W."/>
            <person name="Bougher N.L."/>
            <person name="Buchanan P."/>
            <person name="Buyck B."/>
            <person name="Bense V."/>
            <person name="Catcheside P."/>
            <person name="Chovatia M."/>
            <person name="Cooper J."/>
            <person name="Damon W."/>
            <person name="Desjardin D."/>
            <person name="Finy P."/>
            <person name="Geml J."/>
            <person name="Haridas S."/>
            <person name="Hughes K."/>
            <person name="Justo A."/>
            <person name="Karasinski D."/>
            <person name="Kautmanova I."/>
            <person name="Kiss B."/>
            <person name="Kocsube S."/>
            <person name="Kotiranta H."/>
            <person name="LaButti K.M."/>
            <person name="Lechner B.E."/>
            <person name="Liimatainen K."/>
            <person name="Lipzen A."/>
            <person name="Lukacs Z."/>
            <person name="Mihaltcheva S."/>
            <person name="Morgado L.N."/>
            <person name="Niskanen T."/>
            <person name="Noordeloos M.E."/>
            <person name="Ohm R.A."/>
            <person name="Ortiz-Santana B."/>
            <person name="Ovrebo C."/>
            <person name="Racz N."/>
            <person name="Riley R."/>
            <person name="Savchenko A."/>
            <person name="Shiryaev A."/>
            <person name="Soop K."/>
            <person name="Spirin V."/>
            <person name="Szebenyi C."/>
            <person name="Tomsovsky M."/>
            <person name="Tulloss R.E."/>
            <person name="Uehling J."/>
            <person name="Grigoriev I.V."/>
            <person name="Vagvolgyi C."/>
            <person name="Papp T."/>
            <person name="Martin F.M."/>
            <person name="Miettinen O."/>
            <person name="Hibbett D.S."/>
            <person name="Nagy L.G."/>
        </authorList>
    </citation>
    <scope>NUCLEOTIDE SEQUENCE [LARGE SCALE GENOMIC DNA]</scope>
    <source>
        <strain evidence="2 3">HHB13444</strain>
    </source>
</reference>
<evidence type="ECO:0000313" key="3">
    <source>
        <dbReference type="Proteomes" id="UP000308197"/>
    </source>
</evidence>
<evidence type="ECO:0000313" key="2">
    <source>
        <dbReference type="EMBL" id="TFK82162.1"/>
    </source>
</evidence>
<evidence type="ECO:0008006" key="4">
    <source>
        <dbReference type="Google" id="ProtNLM"/>
    </source>
</evidence>
<dbReference type="InParanoid" id="A0A5C3NYJ2"/>
<protein>
    <recommendedName>
        <fullName evidence="4">EF-hand domain-containing protein</fullName>
    </recommendedName>
</protein>
<feature type="region of interest" description="Disordered" evidence="1">
    <location>
        <begin position="1"/>
        <end position="24"/>
    </location>
</feature>
<sequence>MSPVVRSESPTPFLGAGPQAQSLPNSKFDRMDSLQADAECGLKKIAEQLLCIPAKRTLGEVQKVADKVVHIADHVLKLVEHFADIHPIAKIVHGALAAFVEVYKLHSETDIRIHIVLKHMLDAVTCIKILREIEGPEDELSSNVEVTFQQMASTIKDFSAYVDLYHGYWQPLYKLLLAHHHHANLKHLHETFEEHRAALERMLNARIAKRTNMQLKSLSTNMTDIKASADQILAHVTKLERAEHPEATDFIEDRGADKIVKDDVLLAKLGLLLREKVTETMKETLRRDFDVLLEIHGRHFDMKVEQVEKTLLVAIDTCRGQLTRQMSKGHHELIHRREVQKIWEENRWRSSVQCSVFVEALHVFYETRFREHLQEHNMPHEDAWTVDIFARAKYHSAIGDMVDEDGSDLISASEMNKFSAVCPEGWSTAQWFAFCACGWANNNAWYYRRIEEFMVDKEIGDGIRSHTDRGSQPNDWQTIHDVMESLGYLLYVEDVDDLSEAKVPPELRVLQERYREQEVTAIAERLEKLNYHLKNDSDVAAVAGSRRPELHIMCLFYVLARRIHDAIKSFLHSNSGRRERLNELRKIEDAAQSCLVAFFAFQARMQELMRGWRSQGRNIDLQIDRYADGLFRNVRHEAPRCRKAAETLCGALFHGTPSRYRKLIDAMTRSSQAQQLNDLVVQVATLSRTVEKLKQLLSAQHEHVSKLTASLDYHDRHHAEQEATTITVKRVDTSESSTKNTHTRKRDIVLRPFTRARADSESTLAETEEKELEKVTFWPRGLPRVHWH</sequence>
<accession>A0A5C3NYJ2</accession>
<dbReference type="PROSITE" id="PS00018">
    <property type="entry name" value="EF_HAND_1"/>
    <property type="match status" value="1"/>
</dbReference>